<dbReference type="KEGG" id="psoj:PHYSODRAFT_435323"/>
<accession>G4YFR5</accession>
<proteinExistence type="predicted"/>
<dbReference type="GeneID" id="20652480"/>
<dbReference type="EMBL" id="JH159151">
    <property type="protein sequence ID" value="EGZ27642.1"/>
    <property type="molecule type" value="Genomic_DNA"/>
</dbReference>
<dbReference type="Proteomes" id="UP000002640">
    <property type="component" value="Unassembled WGS sequence"/>
</dbReference>
<evidence type="ECO:0000313" key="2">
    <source>
        <dbReference type="Proteomes" id="UP000002640"/>
    </source>
</evidence>
<reference evidence="1 2" key="1">
    <citation type="journal article" date="2006" name="Science">
        <title>Phytophthora genome sequences uncover evolutionary origins and mechanisms of pathogenesis.</title>
        <authorList>
            <person name="Tyler B.M."/>
            <person name="Tripathy S."/>
            <person name="Zhang X."/>
            <person name="Dehal P."/>
            <person name="Jiang R.H."/>
            <person name="Aerts A."/>
            <person name="Arredondo F.D."/>
            <person name="Baxter L."/>
            <person name="Bensasson D."/>
            <person name="Beynon J.L."/>
            <person name="Chapman J."/>
            <person name="Damasceno C.M."/>
            <person name="Dorrance A.E."/>
            <person name="Dou D."/>
            <person name="Dickerman A.W."/>
            <person name="Dubchak I.L."/>
            <person name="Garbelotto M."/>
            <person name="Gijzen M."/>
            <person name="Gordon S.G."/>
            <person name="Govers F."/>
            <person name="Grunwald N.J."/>
            <person name="Huang W."/>
            <person name="Ivors K.L."/>
            <person name="Jones R.W."/>
            <person name="Kamoun S."/>
            <person name="Krampis K."/>
            <person name="Lamour K.H."/>
            <person name="Lee M.K."/>
            <person name="McDonald W.H."/>
            <person name="Medina M."/>
            <person name="Meijer H.J."/>
            <person name="Nordberg E.K."/>
            <person name="Maclean D.J."/>
            <person name="Ospina-Giraldo M.D."/>
            <person name="Morris P.F."/>
            <person name="Phuntumart V."/>
            <person name="Putnam N.H."/>
            <person name="Rash S."/>
            <person name="Rose J.K."/>
            <person name="Sakihama Y."/>
            <person name="Salamov A.A."/>
            <person name="Savidor A."/>
            <person name="Scheuring C.F."/>
            <person name="Smith B.M."/>
            <person name="Sobral B.W."/>
            <person name="Terry A."/>
            <person name="Torto-Alalibo T.A."/>
            <person name="Win J."/>
            <person name="Xu Z."/>
            <person name="Zhang H."/>
            <person name="Grigoriev I.V."/>
            <person name="Rokhsar D.S."/>
            <person name="Boore J.L."/>
        </authorList>
    </citation>
    <scope>NUCLEOTIDE SEQUENCE [LARGE SCALE GENOMIC DNA]</scope>
    <source>
        <strain evidence="1 2">P6497</strain>
    </source>
</reference>
<name>G4YFR5_PHYSP</name>
<gene>
    <name evidence="1" type="ORF">PHYSODRAFT_435323</name>
</gene>
<feature type="non-terminal residue" evidence="1">
    <location>
        <position position="77"/>
    </location>
</feature>
<evidence type="ECO:0000313" key="1">
    <source>
        <dbReference type="EMBL" id="EGZ27642.1"/>
    </source>
</evidence>
<keyword evidence="2" id="KW-1185">Reference proteome</keyword>
<sequence>WRKVCRMWIRVLSRRGIFGVESEHFSTVFALQELIAAAAQTYQSYRASNLLPRSELNTVMVALLIANCRTTAGIQVF</sequence>
<dbReference type="AlphaFoldDB" id="G4YFR5"/>
<protein>
    <submittedName>
        <fullName evidence="1">Uncharacterized protein</fullName>
    </submittedName>
</protein>
<dbReference type="InParanoid" id="G4YFR5"/>
<organism evidence="1 2">
    <name type="scientific">Phytophthora sojae (strain P6497)</name>
    <name type="common">Soybean stem and root rot agent</name>
    <name type="synonym">Phytophthora megasperma f. sp. glycines</name>
    <dbReference type="NCBI Taxonomy" id="1094619"/>
    <lineage>
        <taxon>Eukaryota</taxon>
        <taxon>Sar</taxon>
        <taxon>Stramenopiles</taxon>
        <taxon>Oomycota</taxon>
        <taxon>Peronosporomycetes</taxon>
        <taxon>Peronosporales</taxon>
        <taxon>Peronosporaceae</taxon>
        <taxon>Phytophthora</taxon>
    </lineage>
</organism>
<dbReference type="RefSeq" id="XP_009514917.1">
    <property type="nucleotide sequence ID" value="XM_009516622.1"/>
</dbReference>
<feature type="non-terminal residue" evidence="1">
    <location>
        <position position="1"/>
    </location>
</feature>